<dbReference type="CDD" id="cd01948">
    <property type="entry name" value="EAL"/>
    <property type="match status" value="1"/>
</dbReference>
<evidence type="ECO:0000256" key="1">
    <source>
        <dbReference type="SAM" id="Phobius"/>
    </source>
</evidence>
<keyword evidence="1" id="KW-1133">Transmembrane helix</keyword>
<keyword evidence="4" id="KW-1185">Reference proteome</keyword>
<protein>
    <submittedName>
        <fullName evidence="3">Sensor c-di-GMP phosphodiesterase-like protein</fullName>
    </submittedName>
</protein>
<dbReference type="InterPro" id="IPR050706">
    <property type="entry name" value="Cyclic-di-GMP_PDE-like"/>
</dbReference>
<sequence length="451" mass="50252">MHHLLFQLEYLKDGGRMSGGRVECDSMFRASELPQKLFKPDFVLKDGTEVYTDIRLVPGDPEPRVGVQRGGFFVSFLHWRPDRLGNLPLNFTLTEVDEAGRPAGWLHGERPQIDPFLLAKDGWARAGDSLYATHCSPHYFNCFTAFVNTRAVLDARTKQSVFCTLLGGIAGCFVGLFCLLLYRRNRSMVHQLRRAIRDEKLHMVYQPIVQLRDRRIVEAEALVRWTDDDGFAVSPEIFVHVAEENGFVGELTELVVRLALNELGDLLREHLDLSLNINVTGMDLADPAFLPMLERSLAAFRVEAPSVTIEVTESSTARKATAVETIHILRARGHNVYIDDFGTGYSSLSYLHSLAVDAVKIDKSFTHSIGTMAVTSSILPQILAMAETLSLAVVAEGIETEEQADYFASYEQPILGQGWLFGRPAMAEDFCSLLEEHEVESSLLTPPGHGA</sequence>
<gene>
    <name evidence="3" type="ORF">HDF16_003848</name>
</gene>
<dbReference type="PANTHER" id="PTHR33121:SF79">
    <property type="entry name" value="CYCLIC DI-GMP PHOSPHODIESTERASE PDED-RELATED"/>
    <property type="match status" value="1"/>
</dbReference>
<comment type="caution">
    <text evidence="3">The sequence shown here is derived from an EMBL/GenBank/DDBJ whole genome shotgun (WGS) entry which is preliminary data.</text>
</comment>
<keyword evidence="1" id="KW-0812">Transmembrane</keyword>
<dbReference type="Pfam" id="PF00563">
    <property type="entry name" value="EAL"/>
    <property type="match status" value="1"/>
</dbReference>
<organism evidence="3 4">
    <name type="scientific">Granulicella aggregans</name>
    <dbReference type="NCBI Taxonomy" id="474949"/>
    <lineage>
        <taxon>Bacteria</taxon>
        <taxon>Pseudomonadati</taxon>
        <taxon>Acidobacteriota</taxon>
        <taxon>Terriglobia</taxon>
        <taxon>Terriglobales</taxon>
        <taxon>Acidobacteriaceae</taxon>
        <taxon>Granulicella</taxon>
    </lineage>
</organism>
<proteinExistence type="predicted"/>
<keyword evidence="1" id="KW-0472">Membrane</keyword>
<dbReference type="AlphaFoldDB" id="A0A7W7ZFT2"/>
<dbReference type="Proteomes" id="UP000540989">
    <property type="component" value="Unassembled WGS sequence"/>
</dbReference>
<feature type="transmembrane region" description="Helical" evidence="1">
    <location>
        <begin position="159"/>
        <end position="182"/>
    </location>
</feature>
<feature type="domain" description="EAL" evidence="2">
    <location>
        <begin position="185"/>
        <end position="438"/>
    </location>
</feature>
<dbReference type="PROSITE" id="PS50883">
    <property type="entry name" value="EAL"/>
    <property type="match status" value="1"/>
</dbReference>
<dbReference type="SMART" id="SM00052">
    <property type="entry name" value="EAL"/>
    <property type="match status" value="1"/>
</dbReference>
<evidence type="ECO:0000313" key="4">
    <source>
        <dbReference type="Proteomes" id="UP000540989"/>
    </source>
</evidence>
<dbReference type="Gene3D" id="3.20.20.450">
    <property type="entry name" value="EAL domain"/>
    <property type="match status" value="1"/>
</dbReference>
<dbReference type="EMBL" id="JACHIP010000005">
    <property type="protein sequence ID" value="MBB5059125.1"/>
    <property type="molecule type" value="Genomic_DNA"/>
</dbReference>
<evidence type="ECO:0000313" key="3">
    <source>
        <dbReference type="EMBL" id="MBB5059125.1"/>
    </source>
</evidence>
<dbReference type="PANTHER" id="PTHR33121">
    <property type="entry name" value="CYCLIC DI-GMP PHOSPHODIESTERASE PDEF"/>
    <property type="match status" value="1"/>
</dbReference>
<evidence type="ECO:0000259" key="2">
    <source>
        <dbReference type="PROSITE" id="PS50883"/>
    </source>
</evidence>
<reference evidence="3 4" key="1">
    <citation type="submission" date="2020-08" db="EMBL/GenBank/DDBJ databases">
        <title>Genomic Encyclopedia of Type Strains, Phase IV (KMG-V): Genome sequencing to study the core and pangenomes of soil and plant-associated prokaryotes.</title>
        <authorList>
            <person name="Whitman W."/>
        </authorList>
    </citation>
    <scope>NUCLEOTIDE SEQUENCE [LARGE SCALE GENOMIC DNA]</scope>
    <source>
        <strain evidence="3 4">M8UP14</strain>
    </source>
</reference>
<dbReference type="GO" id="GO:0071111">
    <property type="term" value="F:cyclic-guanylate-specific phosphodiesterase activity"/>
    <property type="evidence" value="ECO:0007669"/>
    <property type="project" value="InterPro"/>
</dbReference>
<dbReference type="InterPro" id="IPR035919">
    <property type="entry name" value="EAL_sf"/>
</dbReference>
<dbReference type="SUPFAM" id="SSF141868">
    <property type="entry name" value="EAL domain-like"/>
    <property type="match status" value="1"/>
</dbReference>
<name>A0A7W7ZFT2_9BACT</name>
<dbReference type="InterPro" id="IPR001633">
    <property type="entry name" value="EAL_dom"/>
</dbReference>
<accession>A0A7W7ZFT2</accession>